<keyword evidence="2" id="KW-1185">Reference proteome</keyword>
<evidence type="ECO:0000313" key="1">
    <source>
        <dbReference type="EMBL" id="KAK5990945.1"/>
    </source>
</evidence>
<reference evidence="1 2" key="1">
    <citation type="submission" date="2024-01" db="EMBL/GenBank/DDBJ databases">
        <title>Complete genome of Cladobotryum mycophilum ATHUM6906.</title>
        <authorList>
            <person name="Christinaki A.C."/>
            <person name="Myridakis A.I."/>
            <person name="Kouvelis V.N."/>
        </authorList>
    </citation>
    <scope>NUCLEOTIDE SEQUENCE [LARGE SCALE GENOMIC DNA]</scope>
    <source>
        <strain evidence="1 2">ATHUM6906</strain>
    </source>
</reference>
<sequence length="97" mass="10495">MADEKATTQCASANTSRWGVQNTVVVVGISASVELPVLGHIAIERPAPRDIQSTVEFCFYIWTTHLRMIVLALHLLVHAVEPSIGDDIVAANEDAGR</sequence>
<comment type="caution">
    <text evidence="1">The sequence shown here is derived from an EMBL/GenBank/DDBJ whole genome shotgun (WGS) entry which is preliminary data.</text>
</comment>
<accession>A0ABR0SGP7</accession>
<gene>
    <name evidence="1" type="ORF">PT974_09220</name>
</gene>
<dbReference type="Proteomes" id="UP001338125">
    <property type="component" value="Unassembled WGS sequence"/>
</dbReference>
<proteinExistence type="predicted"/>
<protein>
    <submittedName>
        <fullName evidence="1">Uncharacterized protein</fullName>
    </submittedName>
</protein>
<organism evidence="1 2">
    <name type="scientific">Cladobotryum mycophilum</name>
    <dbReference type="NCBI Taxonomy" id="491253"/>
    <lineage>
        <taxon>Eukaryota</taxon>
        <taxon>Fungi</taxon>
        <taxon>Dikarya</taxon>
        <taxon>Ascomycota</taxon>
        <taxon>Pezizomycotina</taxon>
        <taxon>Sordariomycetes</taxon>
        <taxon>Hypocreomycetidae</taxon>
        <taxon>Hypocreales</taxon>
        <taxon>Hypocreaceae</taxon>
        <taxon>Cladobotryum</taxon>
    </lineage>
</organism>
<dbReference type="EMBL" id="JAVFKD010000014">
    <property type="protein sequence ID" value="KAK5990945.1"/>
    <property type="molecule type" value="Genomic_DNA"/>
</dbReference>
<name>A0ABR0SGP7_9HYPO</name>
<evidence type="ECO:0000313" key="2">
    <source>
        <dbReference type="Proteomes" id="UP001338125"/>
    </source>
</evidence>